<feature type="transmembrane region" description="Helical" evidence="1">
    <location>
        <begin position="174"/>
        <end position="195"/>
    </location>
</feature>
<reference evidence="2" key="1">
    <citation type="journal article" date="2015" name="Antimicrob. Agents Chemother.">
        <title>Complete nucleotide sequence of a conjugative plasmid carrying bla(PER-1).</title>
        <authorList>
            <person name="Li R."/>
            <person name="Wong M.H."/>
            <person name="Zhou Y."/>
            <person name="Chan E.W."/>
            <person name="Chen S."/>
        </authorList>
    </citation>
    <scope>NUCLEOTIDE SEQUENCE</scope>
    <source>
        <strain evidence="2">V36</strain>
        <plasmid evidence="2">pVPH1</plasmid>
    </source>
</reference>
<organism evidence="2">
    <name type="scientific">Vibrio parahaemolyticus</name>
    <dbReference type="NCBI Taxonomy" id="670"/>
    <lineage>
        <taxon>Bacteria</taxon>
        <taxon>Pseudomonadati</taxon>
        <taxon>Pseudomonadota</taxon>
        <taxon>Gammaproteobacteria</taxon>
        <taxon>Vibrionales</taxon>
        <taxon>Vibrionaceae</taxon>
        <taxon>Vibrio</taxon>
    </lineage>
</organism>
<proteinExistence type="predicted"/>
<evidence type="ECO:0000313" key="2">
    <source>
        <dbReference type="EMBL" id="AJP18197.1"/>
    </source>
</evidence>
<sequence length="353" mass="38466">MFRIKSPKEMTSFIEAYKRTGNSIIAYKQVVNCDDKSLKEIVKESFSSLEQVFEEVDFYVSTETKRGILRNTGKIIGGIVSLGGSYMLELHNKHYSDIYEAIYKPACNIIESIEKDTNDCLSSIGEQLTELNKTLKPVGNILNSRTSSDPATRDSLTRINKFNTGFNTSLNTGFGGLVGGSAALGAWGLVSLIGSASTGTAISSLSGVAATNATLAWFGGGSLATGGAGMAGGFWVLGGIVAAPIVFFSTKSAYKKVDTVKEKRNELTEESDKVMKLTVQASTQLIEARKQQVQIAALIAEYVPKIKGELRLYKFHRSFWKDIFGCTMNSEQQKHYNNLNKLASELLDKLGIK</sequence>
<evidence type="ECO:0000256" key="1">
    <source>
        <dbReference type="SAM" id="Phobius"/>
    </source>
</evidence>
<feature type="transmembrane region" description="Helical" evidence="1">
    <location>
        <begin position="215"/>
        <end position="248"/>
    </location>
</feature>
<keyword evidence="1" id="KW-0472">Membrane</keyword>
<gene>
    <name evidence="2" type="ORF">pVPH1_0025</name>
</gene>
<dbReference type="AlphaFoldDB" id="A0A0C5GRU8"/>
<name>A0A0C5GRU8_VIBPH</name>
<keyword evidence="1" id="KW-1133">Transmembrane helix</keyword>
<protein>
    <submittedName>
        <fullName evidence="2">Transmembrane domain protein</fullName>
    </submittedName>
</protein>
<keyword evidence="1 2" id="KW-0812">Transmembrane</keyword>
<dbReference type="EMBL" id="KP688397">
    <property type="protein sequence ID" value="AJP18197.1"/>
    <property type="molecule type" value="Genomic_DNA"/>
</dbReference>
<geneLocation type="plasmid" evidence="2">
    <name>pVPH1</name>
</geneLocation>
<accession>A0A0C5GRU8</accession>
<keyword evidence="2" id="KW-0614">Plasmid</keyword>